<dbReference type="SMART" id="SM00850">
    <property type="entry name" value="LytTR"/>
    <property type="match status" value="1"/>
</dbReference>
<dbReference type="InterPro" id="IPR011006">
    <property type="entry name" value="CheY-like_superfamily"/>
</dbReference>
<dbReference type="PANTHER" id="PTHR37299">
    <property type="entry name" value="TRANSCRIPTIONAL REGULATOR-RELATED"/>
    <property type="match status" value="1"/>
</dbReference>
<dbReference type="PROSITE" id="PS50110">
    <property type="entry name" value="RESPONSE_REGULATORY"/>
    <property type="match status" value="1"/>
</dbReference>
<dbReference type="SUPFAM" id="SSF52172">
    <property type="entry name" value="CheY-like"/>
    <property type="match status" value="1"/>
</dbReference>
<dbReference type="PANTHER" id="PTHR37299:SF1">
    <property type="entry name" value="STAGE 0 SPORULATION PROTEIN A HOMOLOG"/>
    <property type="match status" value="1"/>
</dbReference>
<proteinExistence type="predicted"/>
<protein>
    <submittedName>
        <fullName evidence="4">Two component transcriptional regulator, LytTR family</fullName>
    </submittedName>
</protein>
<sequence>MRALIVDDERPARQKLRRMLSAFHDVEVAGEARNGIEALALVEQLDVDVLFLDVQMPEADGFDVAASLPDGSVKIVFVTAFDYYALRAFDVRATDYLLKPVETQRLCRTVQRLRESARDPVRQLANRPTRLIVTNRGQTRVIACAEIDWMEASGNYVSLHLSGRVLLMRRALVALLTDLGDDFVRVHRSAAVALSAVVAVRPLSKGDAVVVLRDGEEIACSRQYRVSLMERL</sequence>
<evidence type="ECO:0000259" key="3">
    <source>
        <dbReference type="PROSITE" id="PS50930"/>
    </source>
</evidence>
<dbReference type="PROSITE" id="PS50930">
    <property type="entry name" value="HTH_LYTTR"/>
    <property type="match status" value="1"/>
</dbReference>
<dbReference type="InterPro" id="IPR007492">
    <property type="entry name" value="LytTR_DNA-bd_dom"/>
</dbReference>
<dbReference type="InterPro" id="IPR046947">
    <property type="entry name" value="LytR-like"/>
</dbReference>
<feature type="domain" description="HTH LytTR-type" evidence="3">
    <location>
        <begin position="131"/>
        <end position="232"/>
    </location>
</feature>
<gene>
    <name evidence="4" type="ORF">SAMN05192543_105135</name>
</gene>
<keyword evidence="5" id="KW-1185">Reference proteome</keyword>
<dbReference type="STRING" id="420953.SAMN05192543_105135"/>
<feature type="modified residue" description="4-aspartylphosphate" evidence="1">
    <location>
        <position position="53"/>
    </location>
</feature>
<dbReference type="Gene3D" id="3.40.50.2300">
    <property type="match status" value="1"/>
</dbReference>
<accession>A0A1I3MWT7</accession>
<keyword evidence="1" id="KW-0597">Phosphoprotein</keyword>
<evidence type="ECO:0000313" key="4">
    <source>
        <dbReference type="EMBL" id="SFJ01240.1"/>
    </source>
</evidence>
<organism evidence="4 5">
    <name type="scientific">Paraburkholderia megapolitana</name>
    <dbReference type="NCBI Taxonomy" id="420953"/>
    <lineage>
        <taxon>Bacteria</taxon>
        <taxon>Pseudomonadati</taxon>
        <taxon>Pseudomonadota</taxon>
        <taxon>Betaproteobacteria</taxon>
        <taxon>Burkholderiales</taxon>
        <taxon>Burkholderiaceae</taxon>
        <taxon>Paraburkholderia</taxon>
    </lineage>
</organism>
<dbReference type="Pfam" id="PF04397">
    <property type="entry name" value="LytTR"/>
    <property type="match status" value="1"/>
</dbReference>
<evidence type="ECO:0000313" key="5">
    <source>
        <dbReference type="Proteomes" id="UP000199548"/>
    </source>
</evidence>
<dbReference type="InterPro" id="IPR001789">
    <property type="entry name" value="Sig_transdc_resp-reg_receiver"/>
</dbReference>
<evidence type="ECO:0000256" key="1">
    <source>
        <dbReference type="PROSITE-ProRule" id="PRU00169"/>
    </source>
</evidence>
<dbReference type="OrthoDB" id="236568at2"/>
<evidence type="ECO:0000259" key="2">
    <source>
        <dbReference type="PROSITE" id="PS50110"/>
    </source>
</evidence>
<name>A0A1I3MWT7_9BURK</name>
<dbReference type="Pfam" id="PF00072">
    <property type="entry name" value="Response_reg"/>
    <property type="match status" value="1"/>
</dbReference>
<dbReference type="GO" id="GO:0000156">
    <property type="term" value="F:phosphorelay response regulator activity"/>
    <property type="evidence" value="ECO:0007669"/>
    <property type="project" value="InterPro"/>
</dbReference>
<feature type="domain" description="Response regulatory" evidence="2">
    <location>
        <begin position="2"/>
        <end position="114"/>
    </location>
</feature>
<dbReference type="Gene3D" id="2.40.50.1020">
    <property type="entry name" value="LytTr DNA-binding domain"/>
    <property type="match status" value="1"/>
</dbReference>
<reference evidence="4 5" key="1">
    <citation type="submission" date="2016-10" db="EMBL/GenBank/DDBJ databases">
        <authorList>
            <person name="de Groot N.N."/>
        </authorList>
    </citation>
    <scope>NUCLEOTIDE SEQUENCE [LARGE SCALE GENOMIC DNA]</scope>
    <source>
        <strain evidence="4 5">LMG 23650</strain>
    </source>
</reference>
<dbReference type="AlphaFoldDB" id="A0A1I3MWT7"/>
<dbReference type="EMBL" id="FOQU01000005">
    <property type="protein sequence ID" value="SFJ01240.1"/>
    <property type="molecule type" value="Genomic_DNA"/>
</dbReference>
<dbReference type="GO" id="GO:0003677">
    <property type="term" value="F:DNA binding"/>
    <property type="evidence" value="ECO:0007669"/>
    <property type="project" value="InterPro"/>
</dbReference>
<dbReference type="Proteomes" id="UP000199548">
    <property type="component" value="Unassembled WGS sequence"/>
</dbReference>
<dbReference type="SMART" id="SM00448">
    <property type="entry name" value="REC"/>
    <property type="match status" value="1"/>
</dbReference>
<dbReference type="RefSeq" id="WP_091013333.1">
    <property type="nucleotide sequence ID" value="NZ_CP041745.1"/>
</dbReference>